<gene>
    <name evidence="3" type="ORF">IW249_002904</name>
</gene>
<sequence>MPDTPSGDPLSGFSPARPYTRDAAGDAPRTPGVHVVVESGVVVYVGSTGDLRRRLCQHLTGNRGSSVLHDQVGRLLDQPGAPAAAADIADWLAHCDLRWLKTDDTQGVKEALVATLGPRFNRHVPKESGLPEVSAKQRQFDRLKSGRYYGGVLDAVRAYLHVAVPDAADKERDYWTLSCLPATHAGRLAAVSMKRMETFVLAEPAEQNEHPVITCFVIVRWSALRQHWPTFQAFTDAFPDLTIYHSDYADPGPDQVRVDGWHHDLIAAFRDDRFAAAVRDLTEPLLKVRTMQTAGHNDQLTEQVLKVDNLANSPDDSRAIEPEAASEGRRRRLAEVTARQGQADFRRRLMKAYGNRCAITGCDTEAALQAAHIDPYDGPATNQVNNGLLLRADLHNLLDRGLIWIDESYVLHVVAGIAHYSSYHGQRIRLPERADDLPDPEALLRHRRAWHGFHDVVEGHEPDPGRRTAGSSSP</sequence>
<dbReference type="InterPro" id="IPR003615">
    <property type="entry name" value="HNH_nuc"/>
</dbReference>
<feature type="domain" description="HNH nuclease" evidence="2">
    <location>
        <begin position="357"/>
        <end position="406"/>
    </location>
</feature>
<evidence type="ECO:0000313" key="3">
    <source>
        <dbReference type="EMBL" id="MBG6102490.1"/>
    </source>
</evidence>
<keyword evidence="4" id="KW-1185">Reference proteome</keyword>
<protein>
    <recommendedName>
        <fullName evidence="2">HNH nuclease domain-containing protein</fullName>
    </recommendedName>
</protein>
<dbReference type="RefSeq" id="WP_196921271.1">
    <property type="nucleotide sequence ID" value="NZ_JADOTY010000001.1"/>
</dbReference>
<feature type="region of interest" description="Disordered" evidence="1">
    <location>
        <begin position="1"/>
        <end position="31"/>
    </location>
</feature>
<accession>A0ABS0K1S9</accession>
<name>A0ABS0K1S9_9ACTN</name>
<feature type="region of interest" description="Disordered" evidence="1">
    <location>
        <begin position="455"/>
        <end position="474"/>
    </location>
</feature>
<dbReference type="EMBL" id="JADOTY010000001">
    <property type="protein sequence ID" value="MBG6102490.1"/>
    <property type="molecule type" value="Genomic_DNA"/>
</dbReference>
<proteinExistence type="predicted"/>
<reference evidence="3 4" key="1">
    <citation type="submission" date="2020-11" db="EMBL/GenBank/DDBJ databases">
        <title>Sequencing the genomes of 1000 actinobacteria strains.</title>
        <authorList>
            <person name="Klenk H.-P."/>
        </authorList>
    </citation>
    <scope>NUCLEOTIDE SEQUENCE [LARGE SCALE GENOMIC DNA]</scope>
    <source>
        <strain evidence="3 4">DSM 101695</strain>
    </source>
</reference>
<dbReference type="Pfam" id="PF13391">
    <property type="entry name" value="HNH_2"/>
    <property type="match status" value="1"/>
</dbReference>
<evidence type="ECO:0000259" key="2">
    <source>
        <dbReference type="Pfam" id="PF13391"/>
    </source>
</evidence>
<feature type="compositionally biased region" description="Basic and acidic residues" evidence="1">
    <location>
        <begin position="455"/>
        <end position="466"/>
    </location>
</feature>
<evidence type="ECO:0000313" key="4">
    <source>
        <dbReference type="Proteomes" id="UP000631791"/>
    </source>
</evidence>
<evidence type="ECO:0000256" key="1">
    <source>
        <dbReference type="SAM" id="MobiDB-lite"/>
    </source>
</evidence>
<dbReference type="Proteomes" id="UP000631791">
    <property type="component" value="Unassembled WGS sequence"/>
</dbReference>
<comment type="caution">
    <text evidence="3">The sequence shown here is derived from an EMBL/GenBank/DDBJ whole genome shotgun (WGS) entry which is preliminary data.</text>
</comment>
<organism evidence="3 4">
    <name type="scientific">Micromonospora vinacea</name>
    <dbReference type="NCBI Taxonomy" id="709878"/>
    <lineage>
        <taxon>Bacteria</taxon>
        <taxon>Bacillati</taxon>
        <taxon>Actinomycetota</taxon>
        <taxon>Actinomycetes</taxon>
        <taxon>Micromonosporales</taxon>
        <taxon>Micromonosporaceae</taxon>
        <taxon>Micromonospora</taxon>
    </lineage>
</organism>